<dbReference type="Proteomes" id="UP000663829">
    <property type="component" value="Unassembled WGS sequence"/>
</dbReference>
<keyword evidence="5" id="KW-0489">Methyltransferase</keyword>
<dbReference type="Proteomes" id="UP000682733">
    <property type="component" value="Unassembled WGS sequence"/>
</dbReference>
<evidence type="ECO:0000256" key="1">
    <source>
        <dbReference type="ARBA" id="ARBA00004141"/>
    </source>
</evidence>
<evidence type="ECO:0000256" key="5">
    <source>
        <dbReference type="RuleBase" id="RU362022"/>
    </source>
</evidence>
<keyword evidence="4 5" id="KW-0472">Membrane</keyword>
<evidence type="ECO:0000313" key="10">
    <source>
        <dbReference type="Proteomes" id="UP000663829"/>
    </source>
</evidence>
<evidence type="ECO:0000313" key="6">
    <source>
        <dbReference type="EMBL" id="CAF0783152.1"/>
    </source>
</evidence>
<keyword evidence="5" id="KW-0808">Transferase</keyword>
<feature type="transmembrane region" description="Helical" evidence="5">
    <location>
        <begin position="76"/>
        <end position="94"/>
    </location>
</feature>
<dbReference type="Gene3D" id="1.20.120.1630">
    <property type="match status" value="1"/>
</dbReference>
<evidence type="ECO:0000256" key="4">
    <source>
        <dbReference type="ARBA" id="ARBA00023136"/>
    </source>
</evidence>
<evidence type="ECO:0000256" key="2">
    <source>
        <dbReference type="ARBA" id="ARBA00022692"/>
    </source>
</evidence>
<dbReference type="InterPro" id="IPR052527">
    <property type="entry name" value="Metal_cation-efflux_comp"/>
</dbReference>
<feature type="transmembrane region" description="Helical" evidence="5">
    <location>
        <begin position="6"/>
        <end position="24"/>
    </location>
</feature>
<dbReference type="PANTHER" id="PTHR43847:SF1">
    <property type="entry name" value="BLL3993 PROTEIN"/>
    <property type="match status" value="1"/>
</dbReference>
<dbReference type="PROSITE" id="PS50244">
    <property type="entry name" value="S5A_REDUCTASE"/>
    <property type="match status" value="1"/>
</dbReference>
<dbReference type="Proteomes" id="UP000681722">
    <property type="component" value="Unassembled WGS sequence"/>
</dbReference>
<keyword evidence="10" id="KW-1185">Reference proteome</keyword>
<dbReference type="Pfam" id="PF04140">
    <property type="entry name" value="ICMT"/>
    <property type="match status" value="1"/>
</dbReference>
<comment type="similarity">
    <text evidence="5">Belongs to the class VI-like SAM-binding methyltransferase superfamily. Isoprenylcysteine carboxyl methyltransferase family.</text>
</comment>
<gene>
    <name evidence="7" type="ORF">GPM918_LOCUS3384</name>
    <name evidence="6" type="ORF">OVA965_LOCUS3722</name>
    <name evidence="9" type="ORF">SRO942_LOCUS3384</name>
    <name evidence="8" type="ORF">TMI583_LOCUS3720</name>
</gene>
<keyword evidence="5" id="KW-0949">S-adenosyl-L-methionine</keyword>
<reference evidence="7" key="1">
    <citation type="submission" date="2021-02" db="EMBL/GenBank/DDBJ databases">
        <authorList>
            <person name="Nowell W R."/>
        </authorList>
    </citation>
    <scope>NUCLEOTIDE SEQUENCE</scope>
</reference>
<dbReference type="OrthoDB" id="422086at2759"/>
<dbReference type="EC" id="2.1.1.100" evidence="5"/>
<evidence type="ECO:0000313" key="7">
    <source>
        <dbReference type="EMBL" id="CAF0798468.1"/>
    </source>
</evidence>
<dbReference type="EMBL" id="CAJNOQ010000416">
    <property type="protein sequence ID" value="CAF0798468.1"/>
    <property type="molecule type" value="Genomic_DNA"/>
</dbReference>
<evidence type="ECO:0000313" key="9">
    <source>
        <dbReference type="EMBL" id="CAF3583323.1"/>
    </source>
</evidence>
<dbReference type="PANTHER" id="PTHR43847">
    <property type="entry name" value="BLL3993 PROTEIN"/>
    <property type="match status" value="1"/>
</dbReference>
<keyword evidence="5" id="KW-0256">Endoplasmic reticulum</keyword>
<dbReference type="GO" id="GO:0004671">
    <property type="term" value="F:protein C-terminal S-isoprenylcysteine carboxyl O-methyltransferase activity"/>
    <property type="evidence" value="ECO:0007669"/>
    <property type="project" value="UniProtKB-EC"/>
</dbReference>
<dbReference type="InterPro" id="IPR007269">
    <property type="entry name" value="ICMT_MeTrfase"/>
</dbReference>
<feature type="transmembrane region" description="Helical" evidence="5">
    <location>
        <begin position="44"/>
        <end position="70"/>
    </location>
</feature>
<dbReference type="EMBL" id="CAJNOK010000919">
    <property type="protein sequence ID" value="CAF0783152.1"/>
    <property type="molecule type" value="Genomic_DNA"/>
</dbReference>
<organism evidence="7 10">
    <name type="scientific">Didymodactylos carnosus</name>
    <dbReference type="NCBI Taxonomy" id="1234261"/>
    <lineage>
        <taxon>Eukaryota</taxon>
        <taxon>Metazoa</taxon>
        <taxon>Spiralia</taxon>
        <taxon>Gnathifera</taxon>
        <taxon>Rotifera</taxon>
        <taxon>Eurotatoria</taxon>
        <taxon>Bdelloidea</taxon>
        <taxon>Philodinida</taxon>
        <taxon>Philodinidae</taxon>
        <taxon>Didymodactylos</taxon>
    </lineage>
</organism>
<sequence length="123" mass="14215">MGVSSVGRLSILLIIFGNAIRYLAIKQLGNYFTVKLHIQNNQELIINGLFSYVRHPSYTGVIMSFIGLAFLLNNNYGTFAIILPVISVFLYRIYVEEKVLKAYFGSQYEKYQERVPMLIPRLW</sequence>
<dbReference type="GO" id="GO:0005789">
    <property type="term" value="C:endoplasmic reticulum membrane"/>
    <property type="evidence" value="ECO:0007669"/>
    <property type="project" value="UniProtKB-SubCell"/>
</dbReference>
<protein>
    <recommendedName>
        <fullName evidence="5">Protein-S-isoprenylcysteine O-methyltransferase</fullName>
        <ecNumber evidence="5">2.1.1.100</ecNumber>
    </recommendedName>
</protein>
<comment type="caution">
    <text evidence="7">The sequence shown here is derived from an EMBL/GenBank/DDBJ whole genome shotgun (WGS) entry which is preliminary data.</text>
</comment>
<evidence type="ECO:0000256" key="3">
    <source>
        <dbReference type="ARBA" id="ARBA00022989"/>
    </source>
</evidence>
<dbReference type="EMBL" id="CAJOBA010000919">
    <property type="protein sequence ID" value="CAF3565001.1"/>
    <property type="molecule type" value="Genomic_DNA"/>
</dbReference>
<evidence type="ECO:0000313" key="8">
    <source>
        <dbReference type="EMBL" id="CAF3565001.1"/>
    </source>
</evidence>
<dbReference type="GO" id="GO:0032259">
    <property type="term" value="P:methylation"/>
    <property type="evidence" value="ECO:0007669"/>
    <property type="project" value="UniProtKB-KW"/>
</dbReference>
<proteinExistence type="inferred from homology"/>
<comment type="caution">
    <text evidence="5">Lacks conserved residue(s) required for the propagation of feature annotation.</text>
</comment>
<dbReference type="Proteomes" id="UP000677228">
    <property type="component" value="Unassembled WGS sequence"/>
</dbReference>
<keyword evidence="3 5" id="KW-1133">Transmembrane helix</keyword>
<name>A0A813SNP6_9BILA</name>
<dbReference type="EMBL" id="CAJOBC010000416">
    <property type="protein sequence ID" value="CAF3583323.1"/>
    <property type="molecule type" value="Genomic_DNA"/>
</dbReference>
<comment type="subcellular location">
    <subcellularLocation>
        <location evidence="5">Endoplasmic reticulum membrane</location>
        <topology evidence="5">Multi-pass membrane protein</topology>
    </subcellularLocation>
    <subcellularLocation>
        <location evidence="1">Membrane</location>
        <topology evidence="1">Multi-pass membrane protein</topology>
    </subcellularLocation>
</comment>
<keyword evidence="2 5" id="KW-0812">Transmembrane</keyword>
<dbReference type="AlphaFoldDB" id="A0A813SNP6"/>
<accession>A0A813SNP6</accession>
<comment type="catalytic activity">
    <reaction evidence="5">
        <text>[protein]-C-terminal S-[(2E,6E)-farnesyl]-L-cysteine + S-adenosyl-L-methionine = [protein]-C-terminal S-[(2E,6E)-farnesyl]-L-cysteine methyl ester + S-adenosyl-L-homocysteine</text>
        <dbReference type="Rhea" id="RHEA:21672"/>
        <dbReference type="Rhea" id="RHEA-COMP:12125"/>
        <dbReference type="Rhea" id="RHEA-COMP:12126"/>
        <dbReference type="ChEBI" id="CHEBI:57856"/>
        <dbReference type="ChEBI" id="CHEBI:59789"/>
        <dbReference type="ChEBI" id="CHEBI:90510"/>
        <dbReference type="ChEBI" id="CHEBI:90511"/>
        <dbReference type="EC" id="2.1.1.100"/>
    </reaction>
</comment>